<dbReference type="GO" id="GO:0015279">
    <property type="term" value="F:store-operated calcium channel activity"/>
    <property type="evidence" value="ECO:0007669"/>
    <property type="project" value="TreeGrafter"/>
</dbReference>
<keyword evidence="4" id="KW-1133">Transmembrane helix</keyword>
<comment type="caution">
    <text evidence="5">The sequence shown here is derived from an EMBL/GenBank/DDBJ whole genome shotgun (WGS) entry which is preliminary data.</text>
</comment>
<proteinExistence type="predicted"/>
<keyword evidence="1" id="KW-0813">Transport</keyword>
<keyword evidence="4" id="KW-0812">Transmembrane</keyword>
<evidence type="ECO:0000256" key="2">
    <source>
        <dbReference type="ARBA" id="ARBA00023065"/>
    </source>
</evidence>
<keyword evidence="4" id="KW-0472">Membrane</keyword>
<dbReference type="GO" id="GO:0051480">
    <property type="term" value="P:regulation of cytosolic calcium ion concentration"/>
    <property type="evidence" value="ECO:0007669"/>
    <property type="project" value="TreeGrafter"/>
</dbReference>
<dbReference type="GO" id="GO:0034703">
    <property type="term" value="C:cation channel complex"/>
    <property type="evidence" value="ECO:0007669"/>
    <property type="project" value="TreeGrafter"/>
</dbReference>
<evidence type="ECO:0000256" key="3">
    <source>
        <dbReference type="ARBA" id="ARBA00023303"/>
    </source>
</evidence>
<sequence>VNKTLRDLADGANPEKYDIKKLEKSIDEFTSALIDPLKADADTRNTFQSCFDDLVDKAIDTKQKKFISHPVVYNLLNSRWYRSFFQVRKESWRTPQRWGYFFLNLWTVFDIVFFPFLFAIFFVVHLIKQALRRKRETEICFVLTPGKDTSEFNLIKRTINYIVGEYGCLSAKYCVVLHEDHKIIGNINFKERYTTEAALRARIDQLQRPNSTSSLGEDLIATRSAFTNQTHREEAKR</sequence>
<organism evidence="5 6">
    <name type="scientific">Pocillopora meandrina</name>
    <dbReference type="NCBI Taxonomy" id="46732"/>
    <lineage>
        <taxon>Eukaryota</taxon>
        <taxon>Metazoa</taxon>
        <taxon>Cnidaria</taxon>
        <taxon>Anthozoa</taxon>
        <taxon>Hexacorallia</taxon>
        <taxon>Scleractinia</taxon>
        <taxon>Astrocoeniina</taxon>
        <taxon>Pocilloporidae</taxon>
        <taxon>Pocillopora</taxon>
    </lineage>
</organism>
<dbReference type="Proteomes" id="UP001159428">
    <property type="component" value="Unassembled WGS sequence"/>
</dbReference>
<protein>
    <submittedName>
        <fullName evidence="5">Uncharacterized protein</fullName>
    </submittedName>
</protein>
<dbReference type="GO" id="GO:0070679">
    <property type="term" value="F:inositol 1,4,5 trisphosphate binding"/>
    <property type="evidence" value="ECO:0007669"/>
    <property type="project" value="TreeGrafter"/>
</dbReference>
<dbReference type="AlphaFoldDB" id="A0AAU9WQF5"/>
<evidence type="ECO:0000256" key="4">
    <source>
        <dbReference type="SAM" id="Phobius"/>
    </source>
</evidence>
<dbReference type="GO" id="GO:0005886">
    <property type="term" value="C:plasma membrane"/>
    <property type="evidence" value="ECO:0007669"/>
    <property type="project" value="TreeGrafter"/>
</dbReference>
<dbReference type="InterPro" id="IPR002153">
    <property type="entry name" value="TRPC_channel"/>
</dbReference>
<dbReference type="PANTHER" id="PTHR10117">
    <property type="entry name" value="TRANSIENT RECEPTOR POTENTIAL CHANNEL"/>
    <property type="match status" value="1"/>
</dbReference>
<name>A0AAU9WQF5_9CNID</name>
<feature type="transmembrane region" description="Helical" evidence="4">
    <location>
        <begin position="98"/>
        <end position="127"/>
    </location>
</feature>
<accession>A0AAU9WQF5</accession>
<dbReference type="EMBL" id="CALNXJ010000019">
    <property type="protein sequence ID" value="CAH3122209.1"/>
    <property type="molecule type" value="Genomic_DNA"/>
</dbReference>
<keyword evidence="6" id="KW-1185">Reference proteome</keyword>
<gene>
    <name evidence="5" type="ORF">PMEA_00009600</name>
</gene>
<keyword evidence="2" id="KW-0406">Ion transport</keyword>
<dbReference type="PANTHER" id="PTHR10117:SF54">
    <property type="entry name" value="TRANSIENT RECEPTOR POTENTIAL-GAMMA PROTEIN"/>
    <property type="match status" value="1"/>
</dbReference>
<keyword evidence="3" id="KW-0407">Ion channel</keyword>
<evidence type="ECO:0000256" key="1">
    <source>
        <dbReference type="ARBA" id="ARBA00022448"/>
    </source>
</evidence>
<evidence type="ECO:0000313" key="5">
    <source>
        <dbReference type="EMBL" id="CAH3122209.1"/>
    </source>
</evidence>
<evidence type="ECO:0000313" key="6">
    <source>
        <dbReference type="Proteomes" id="UP001159428"/>
    </source>
</evidence>
<reference evidence="5 6" key="1">
    <citation type="submission" date="2022-05" db="EMBL/GenBank/DDBJ databases">
        <authorList>
            <consortium name="Genoscope - CEA"/>
            <person name="William W."/>
        </authorList>
    </citation>
    <scope>NUCLEOTIDE SEQUENCE [LARGE SCALE GENOMIC DNA]</scope>
</reference>
<feature type="non-terminal residue" evidence="5">
    <location>
        <position position="1"/>
    </location>
</feature>